<dbReference type="PANTHER" id="PTHR43133:SF51">
    <property type="entry name" value="RNA POLYMERASE SIGMA FACTOR"/>
    <property type="match status" value="1"/>
</dbReference>
<protein>
    <submittedName>
        <fullName evidence="7">Sigma-70 family RNA polymerase sigma factor</fullName>
    </submittedName>
</protein>
<dbReference type="PANTHER" id="PTHR43133">
    <property type="entry name" value="RNA POLYMERASE ECF-TYPE SIGMA FACTO"/>
    <property type="match status" value="1"/>
</dbReference>
<dbReference type="Gene3D" id="1.10.10.10">
    <property type="entry name" value="Winged helix-like DNA-binding domain superfamily/Winged helix DNA-binding domain"/>
    <property type="match status" value="1"/>
</dbReference>
<dbReference type="InterPro" id="IPR013249">
    <property type="entry name" value="RNA_pol_sigma70_r4_t2"/>
</dbReference>
<feature type="domain" description="RNA polymerase sigma factor 70 region 4 type 2" evidence="6">
    <location>
        <begin position="139"/>
        <end position="190"/>
    </location>
</feature>
<organism evidence="7 8">
    <name type="scientific">Gemmata palustris</name>
    <dbReference type="NCBI Taxonomy" id="2822762"/>
    <lineage>
        <taxon>Bacteria</taxon>
        <taxon>Pseudomonadati</taxon>
        <taxon>Planctomycetota</taxon>
        <taxon>Planctomycetia</taxon>
        <taxon>Gemmatales</taxon>
        <taxon>Gemmataceae</taxon>
        <taxon>Gemmata</taxon>
    </lineage>
</organism>
<evidence type="ECO:0000256" key="1">
    <source>
        <dbReference type="ARBA" id="ARBA00010641"/>
    </source>
</evidence>
<dbReference type="RefSeq" id="WP_210652998.1">
    <property type="nucleotide sequence ID" value="NZ_JAGKQQ010000001.1"/>
</dbReference>
<dbReference type="InterPro" id="IPR007627">
    <property type="entry name" value="RNA_pol_sigma70_r2"/>
</dbReference>
<dbReference type="InterPro" id="IPR014284">
    <property type="entry name" value="RNA_pol_sigma-70_dom"/>
</dbReference>
<evidence type="ECO:0000313" key="7">
    <source>
        <dbReference type="EMBL" id="MBP3954890.1"/>
    </source>
</evidence>
<name>A0ABS5BNI9_9BACT</name>
<feature type="domain" description="RNA polymerase sigma-70 region 2" evidence="5">
    <location>
        <begin position="38"/>
        <end position="97"/>
    </location>
</feature>
<comment type="caution">
    <text evidence="7">The sequence shown here is derived from an EMBL/GenBank/DDBJ whole genome shotgun (WGS) entry which is preliminary data.</text>
</comment>
<reference evidence="7 8" key="1">
    <citation type="submission" date="2021-04" db="EMBL/GenBank/DDBJ databases">
        <authorList>
            <person name="Ivanova A."/>
        </authorList>
    </citation>
    <scope>NUCLEOTIDE SEQUENCE [LARGE SCALE GENOMIC DNA]</scope>
    <source>
        <strain evidence="7 8">G18</strain>
    </source>
</reference>
<evidence type="ECO:0000313" key="8">
    <source>
        <dbReference type="Proteomes" id="UP000676565"/>
    </source>
</evidence>
<dbReference type="Pfam" id="PF08281">
    <property type="entry name" value="Sigma70_r4_2"/>
    <property type="match status" value="1"/>
</dbReference>
<dbReference type="InterPro" id="IPR039425">
    <property type="entry name" value="RNA_pol_sigma-70-like"/>
</dbReference>
<gene>
    <name evidence="7" type="ORF">J8F10_06285</name>
</gene>
<comment type="similarity">
    <text evidence="1">Belongs to the sigma-70 factor family. ECF subfamily.</text>
</comment>
<dbReference type="InterPro" id="IPR013325">
    <property type="entry name" value="RNA_pol_sigma_r2"/>
</dbReference>
<dbReference type="Pfam" id="PF04542">
    <property type="entry name" value="Sigma70_r2"/>
    <property type="match status" value="1"/>
</dbReference>
<keyword evidence="3" id="KW-0731">Sigma factor</keyword>
<accession>A0ABS5BNI9</accession>
<dbReference type="Proteomes" id="UP000676565">
    <property type="component" value="Unassembled WGS sequence"/>
</dbReference>
<evidence type="ECO:0000256" key="3">
    <source>
        <dbReference type="ARBA" id="ARBA00023082"/>
    </source>
</evidence>
<evidence type="ECO:0000259" key="5">
    <source>
        <dbReference type="Pfam" id="PF04542"/>
    </source>
</evidence>
<keyword evidence="4" id="KW-0804">Transcription</keyword>
<dbReference type="InterPro" id="IPR013324">
    <property type="entry name" value="RNA_pol_sigma_r3/r4-like"/>
</dbReference>
<evidence type="ECO:0000256" key="4">
    <source>
        <dbReference type="ARBA" id="ARBA00023163"/>
    </source>
</evidence>
<dbReference type="NCBIfam" id="TIGR02937">
    <property type="entry name" value="sigma70-ECF"/>
    <property type="match status" value="1"/>
</dbReference>
<dbReference type="Gene3D" id="1.10.1740.10">
    <property type="match status" value="1"/>
</dbReference>
<evidence type="ECO:0000256" key="2">
    <source>
        <dbReference type="ARBA" id="ARBA00023015"/>
    </source>
</evidence>
<dbReference type="SUPFAM" id="SSF88659">
    <property type="entry name" value="Sigma3 and sigma4 domains of RNA polymerase sigma factors"/>
    <property type="match status" value="1"/>
</dbReference>
<dbReference type="InterPro" id="IPR036388">
    <property type="entry name" value="WH-like_DNA-bd_sf"/>
</dbReference>
<evidence type="ECO:0000259" key="6">
    <source>
        <dbReference type="Pfam" id="PF08281"/>
    </source>
</evidence>
<keyword evidence="8" id="KW-1185">Reference proteome</keyword>
<dbReference type="SUPFAM" id="SSF88946">
    <property type="entry name" value="Sigma2 domain of RNA polymerase sigma factors"/>
    <property type="match status" value="1"/>
</dbReference>
<proteinExistence type="inferred from homology"/>
<dbReference type="EMBL" id="JAGKQQ010000001">
    <property type="protein sequence ID" value="MBP3954890.1"/>
    <property type="molecule type" value="Genomic_DNA"/>
</dbReference>
<keyword evidence="2" id="KW-0805">Transcription regulation</keyword>
<sequence length="1027" mass="112492">MSRPAVALMRFATSAPAPDIQLLRAFVTSRKEDAFSELVRRHRPMVLAACTRVLSDANDAEDAFQATFLVLARRPSAVRGTNLAGWLYGVAVRTARAVRLTRDRRRKRDVKGAGKSRRGRIDPVPAPDLSLAVTERAAIIDEELAKLSAPHRDALVLCELRGLSRKQAAAELGIQSGTLSSRLAAAKRKLGERLAARGLAPAAAALAGALVPTRLPAALIQATAVAVRGAVGGTANAAASAVIKAMLFDRLRTTALTVSMCLVCVAGGLTMTGGGAAPAGDTAPAPRPVEDEAFVLVRRLGSSDFAERESAEKELRGLGLKAESALKTGWRSENPEVRARCAALLAAVRKDALDALVKGFDPKADRVPDHPVWRRFKAVAGDTPASRDIFTRIISNRRWLQQLDRVEANPESAAQAYREECIEIGRQVMTPHLRQPYPSWDRIEGAAFLLMLGSYPGTTLASPKNPGRDAELASVGDVEISECMGLENGRRGEQVSYGVTPDYPKPPELKAAVPGTDRVFMRLLAAWLPLRNDPRILANGFSYARRCSEGESFLFPFARKYALSPSGTAHAKCAALGVIAETGTSADLPLFEAIFDDREVCFALDTPIPGTFPSRATVVQYRDVAVALALLLCDRDPLEFGFENATNPWAVDGRKRKVANYESTLFGFSNDNLRNAAHAKARQFFDRRKKQPIPVNGARFWPRFARWVGDDKMSRELFDLMASEPKNLELLEHVEDVLQKGLALDASPELLSGPEKLYRTRCDELNGLASAGKPLLPAAICGWMYLGTFPRTSRPSKEVCGLRFMPWGDHGPDRVELVRHFTGPGAAAWGRLLGAWAEQHVSDDSCRPALEFALRHDIKETFNASRKVLETCRGPFSELERRKIASALLTVGKYGYENDAYFLTLYSRETDLCFGRLYNAHRLITRSDSKETTGVTTQLGDVAFAAMILRCGGTPEDFGFIWTKTGARKLVPWADQLGSELRSWEAIGFSRAADRAAARQKAATWLEQKKKWVGDLLQDKREGQHQK</sequence>